<organism evidence="1 2">
    <name type="scientific">Phlebia brevispora</name>
    <dbReference type="NCBI Taxonomy" id="194682"/>
    <lineage>
        <taxon>Eukaryota</taxon>
        <taxon>Fungi</taxon>
        <taxon>Dikarya</taxon>
        <taxon>Basidiomycota</taxon>
        <taxon>Agaricomycotina</taxon>
        <taxon>Agaricomycetes</taxon>
        <taxon>Polyporales</taxon>
        <taxon>Meruliaceae</taxon>
        <taxon>Phlebia</taxon>
    </lineage>
</organism>
<evidence type="ECO:0000313" key="1">
    <source>
        <dbReference type="EMBL" id="KAJ3554783.1"/>
    </source>
</evidence>
<comment type="caution">
    <text evidence="1">The sequence shown here is derived from an EMBL/GenBank/DDBJ whole genome shotgun (WGS) entry which is preliminary data.</text>
</comment>
<dbReference type="Proteomes" id="UP001148662">
    <property type="component" value="Unassembled WGS sequence"/>
</dbReference>
<evidence type="ECO:0000313" key="2">
    <source>
        <dbReference type="Proteomes" id="UP001148662"/>
    </source>
</evidence>
<sequence length="95" mass="10184">MRVLAVFAAVLSVPIICSTLATASSHAAGRAGVARAEKHRRLAEAASSDEHNATLTKRGSSRFTWYDDTGAQVACGGWYTNNDFIVALNIEVCWV</sequence>
<reference evidence="1" key="1">
    <citation type="submission" date="2022-07" db="EMBL/GenBank/DDBJ databases">
        <title>Genome Sequence of Phlebia brevispora.</title>
        <authorList>
            <person name="Buettner E."/>
        </authorList>
    </citation>
    <scope>NUCLEOTIDE SEQUENCE</scope>
    <source>
        <strain evidence="1">MPL23</strain>
    </source>
</reference>
<keyword evidence="2" id="KW-1185">Reference proteome</keyword>
<name>A0ACC1T7C6_9APHY</name>
<accession>A0ACC1T7C6</accession>
<gene>
    <name evidence="1" type="ORF">NM688_g2923</name>
</gene>
<protein>
    <submittedName>
        <fullName evidence="1">Uncharacterized protein</fullName>
    </submittedName>
</protein>
<proteinExistence type="predicted"/>
<dbReference type="EMBL" id="JANHOG010000397">
    <property type="protein sequence ID" value="KAJ3554783.1"/>
    <property type="molecule type" value="Genomic_DNA"/>
</dbReference>